<keyword evidence="1" id="KW-0805">Transcription regulation</keyword>
<evidence type="ECO:0000259" key="3">
    <source>
        <dbReference type="Pfam" id="PF04967"/>
    </source>
</evidence>
<evidence type="ECO:0000313" key="6">
    <source>
        <dbReference type="Proteomes" id="UP000011648"/>
    </source>
</evidence>
<gene>
    <name evidence="5" type="ORF">C484_09921</name>
</gene>
<dbReference type="RefSeq" id="WP_006825738.1">
    <property type="nucleotide sequence ID" value="NZ_AOIL01000034.1"/>
</dbReference>
<accession>M0A0E8</accession>
<dbReference type="PANTHER" id="PTHR34236:SF1">
    <property type="entry name" value="DIMETHYL SULFOXIDE REDUCTASE TRANSCRIPTIONAL ACTIVATOR"/>
    <property type="match status" value="1"/>
</dbReference>
<comment type="caution">
    <text evidence="5">The sequence shown here is derived from an EMBL/GenBank/DDBJ whole genome shotgun (WGS) entry which is preliminary data.</text>
</comment>
<dbReference type="AlphaFoldDB" id="M0A0E8"/>
<dbReference type="PANTHER" id="PTHR34236">
    <property type="entry name" value="DIMETHYL SULFOXIDE REDUCTASE TRANSCRIPTIONAL ACTIVATOR"/>
    <property type="match status" value="1"/>
</dbReference>
<feature type="domain" description="HVO-0513-like N-terminal" evidence="4">
    <location>
        <begin position="17"/>
        <end position="147"/>
    </location>
</feature>
<feature type="domain" description="HTH bat-type" evidence="3">
    <location>
        <begin position="157"/>
        <end position="205"/>
    </location>
</feature>
<evidence type="ECO:0000259" key="4">
    <source>
        <dbReference type="Pfam" id="PF24278"/>
    </source>
</evidence>
<dbReference type="InterPro" id="IPR007050">
    <property type="entry name" value="HTH_bacterioopsin"/>
</dbReference>
<keyword evidence="6" id="KW-1185">Reference proteome</keyword>
<reference evidence="5 6" key="1">
    <citation type="journal article" date="2014" name="PLoS Genet.">
        <title>Phylogenetically driven sequencing of extremely halophilic archaea reveals strategies for static and dynamic osmo-response.</title>
        <authorList>
            <person name="Becker E.A."/>
            <person name="Seitzer P.M."/>
            <person name="Tritt A."/>
            <person name="Larsen D."/>
            <person name="Krusor M."/>
            <person name="Yao A.I."/>
            <person name="Wu D."/>
            <person name="Madern D."/>
            <person name="Eisen J.A."/>
            <person name="Darling A.E."/>
            <person name="Facciotti M.T."/>
        </authorList>
    </citation>
    <scope>NUCLEOTIDE SEQUENCE [LARGE SCALE GENOMIC DNA]</scope>
    <source>
        <strain evidence="5 6">DSM 12281</strain>
    </source>
</reference>
<name>M0A0E8_9EURY</name>
<evidence type="ECO:0000256" key="1">
    <source>
        <dbReference type="ARBA" id="ARBA00023015"/>
    </source>
</evidence>
<sequence>MKSMSVELRYSDEALIPLHRELCESPALDREIILGGQSVDGVETISSFVYGSPDAYESILAEQESVLEYDLTPDEDGFFVYLRQELGPQGLSMMDSLAQDTVVIVPPIEFRSDQTMRMTIVGHPDDLRAVSDSISEGISIEILKIGDGVMTFETSISERQQDALRVAWDVGYFDVPRRNGIETVAAELDCAVSTASELLRRGEAHTISRLLETDL</sequence>
<dbReference type="EMBL" id="AOIL01000034">
    <property type="protein sequence ID" value="ELY91806.1"/>
    <property type="molecule type" value="Genomic_DNA"/>
</dbReference>
<organism evidence="5 6">
    <name type="scientific">Natrialba taiwanensis DSM 12281</name>
    <dbReference type="NCBI Taxonomy" id="1230458"/>
    <lineage>
        <taxon>Archaea</taxon>
        <taxon>Methanobacteriati</taxon>
        <taxon>Methanobacteriota</taxon>
        <taxon>Stenosarchaea group</taxon>
        <taxon>Halobacteria</taxon>
        <taxon>Halobacteriales</taxon>
        <taxon>Natrialbaceae</taxon>
        <taxon>Natrialba</taxon>
    </lineage>
</organism>
<dbReference type="Pfam" id="PF24278">
    <property type="entry name" value="HVO_0513_N"/>
    <property type="match status" value="1"/>
</dbReference>
<dbReference type="Pfam" id="PF04967">
    <property type="entry name" value="HTH_10"/>
    <property type="match status" value="1"/>
</dbReference>
<dbReference type="InterPro" id="IPR056493">
    <property type="entry name" value="HVO_0513_N"/>
</dbReference>
<evidence type="ECO:0000313" key="5">
    <source>
        <dbReference type="EMBL" id="ELY91806.1"/>
    </source>
</evidence>
<dbReference type="PATRIC" id="fig|1230458.4.peg.1991"/>
<dbReference type="OrthoDB" id="27447at2157"/>
<keyword evidence="2" id="KW-0804">Transcription</keyword>
<dbReference type="Proteomes" id="UP000011648">
    <property type="component" value="Unassembled WGS sequence"/>
</dbReference>
<protein>
    <submittedName>
        <fullName evidence="5">Bacterio-opsin activator HTH domain-containing protein</fullName>
    </submittedName>
</protein>
<evidence type="ECO:0000256" key="2">
    <source>
        <dbReference type="ARBA" id="ARBA00023163"/>
    </source>
</evidence>
<proteinExistence type="predicted"/>